<accession>A0A197KAF4</accession>
<dbReference type="PANTHER" id="PTHR10416">
    <property type="entry name" value="DNA POLYMERASE DELTA SUBUNIT 2"/>
    <property type="match status" value="1"/>
</dbReference>
<keyword evidence="6" id="KW-0235">DNA replication</keyword>
<dbReference type="GO" id="GO:0003677">
    <property type="term" value="F:DNA binding"/>
    <property type="evidence" value="ECO:0007669"/>
    <property type="project" value="InterPro"/>
</dbReference>
<evidence type="ECO:0000313" key="12">
    <source>
        <dbReference type="EMBL" id="OAQ34163.1"/>
    </source>
</evidence>
<evidence type="ECO:0000256" key="1">
    <source>
        <dbReference type="ARBA" id="ARBA00004123"/>
    </source>
</evidence>
<dbReference type="PANTHER" id="PTHR10416:SF0">
    <property type="entry name" value="DNA POLYMERASE DELTA SUBUNIT 2"/>
    <property type="match status" value="1"/>
</dbReference>
<dbReference type="EC" id="2.7.7.7" evidence="3"/>
<evidence type="ECO:0000256" key="5">
    <source>
        <dbReference type="ARBA" id="ARBA00022695"/>
    </source>
</evidence>
<dbReference type="STRING" id="1314771.A0A197KAF4"/>
<dbReference type="Gene3D" id="2.40.50.430">
    <property type="match status" value="1"/>
</dbReference>
<organism evidence="12 13">
    <name type="scientific">Linnemannia elongata AG-77</name>
    <dbReference type="NCBI Taxonomy" id="1314771"/>
    <lineage>
        <taxon>Eukaryota</taxon>
        <taxon>Fungi</taxon>
        <taxon>Fungi incertae sedis</taxon>
        <taxon>Mucoromycota</taxon>
        <taxon>Mortierellomycotina</taxon>
        <taxon>Mortierellomycetes</taxon>
        <taxon>Mortierellales</taxon>
        <taxon>Mortierellaceae</taxon>
        <taxon>Linnemannia</taxon>
    </lineage>
</organism>
<evidence type="ECO:0000259" key="11">
    <source>
        <dbReference type="Pfam" id="PF18018"/>
    </source>
</evidence>
<keyword evidence="5" id="KW-0548">Nucleotidyltransferase</keyword>
<dbReference type="EMBL" id="KV442018">
    <property type="protein sequence ID" value="OAQ34163.1"/>
    <property type="molecule type" value="Genomic_DNA"/>
</dbReference>
<feature type="domain" description="DNA polymerase alpha/delta/epsilon subunit B" evidence="10">
    <location>
        <begin position="193"/>
        <end position="407"/>
    </location>
</feature>
<gene>
    <name evidence="12" type="ORF">K457DRAFT_147930</name>
</gene>
<dbReference type="Pfam" id="PF04042">
    <property type="entry name" value="DNA_pol_E_B"/>
    <property type="match status" value="1"/>
</dbReference>
<dbReference type="FunFam" id="2.40.50.430:FF:000002">
    <property type="entry name" value="DNA polymerase delta subunit"/>
    <property type="match status" value="1"/>
</dbReference>
<keyword evidence="13" id="KW-1185">Reference proteome</keyword>
<keyword evidence="8" id="KW-0539">Nucleus</keyword>
<evidence type="ECO:0000256" key="3">
    <source>
        <dbReference type="ARBA" id="ARBA00012417"/>
    </source>
</evidence>
<evidence type="ECO:0000259" key="10">
    <source>
        <dbReference type="Pfam" id="PF04042"/>
    </source>
</evidence>
<evidence type="ECO:0000256" key="6">
    <source>
        <dbReference type="ARBA" id="ARBA00022705"/>
    </source>
</evidence>
<dbReference type="InterPro" id="IPR007185">
    <property type="entry name" value="DNA_pol_a/d/e_bsu"/>
</dbReference>
<dbReference type="InterPro" id="IPR040663">
    <property type="entry name" value="DNA_pol_D_N"/>
</dbReference>
<dbReference type="OrthoDB" id="3763at2759"/>
<feature type="domain" description="DNA polymerase delta subunit OB-fold" evidence="11">
    <location>
        <begin position="38"/>
        <end position="170"/>
    </location>
</feature>
<sequence length="454" mass="50511">MAIMETDPATINRRTATTGDLGTLQQDFVVKTRDYKQQYAHLYFTRLVRMRQMVLTQAKLKWDSLDPEAKHVEKILDVQQGEISYLVGTIYMEMKLKPNILDDITKDHWVAAQPDRPKYTDDTDSVYLEDESGRVKLTGVKITNDVFVTGVVMGVLGSEDLNGDFKVVDICYAGQGPQEHHAFMETDEEDKHIALISGLGIGGNDFKPLELDLLSEFLTGEIGGVKEQTNCANIVRVVIAGNSIVTPPPTEDDSKAKKYGYDRSTFVTAPTLIFDSFLQEVCSSVDVDLMPGESDPSSVTIPQQPIHPALLPKTRQYSTFHSVTNPYWGSVDHVTLLGGSGQTIDDIYKYVNSDNRLEMAVKTVGWRHMAPTAPDTLWCYPFMNIDPFIMNKAPHIYFVGNQDKFATELVAGADGQRTRVVMLPSFSSTGTIALVNLRTLECKTVSFSTTKAEN</sequence>
<comment type="similarity">
    <text evidence="2">Belongs to the DNA polymerase delta/II small subunit family.</text>
</comment>
<reference evidence="12 13" key="1">
    <citation type="submission" date="2016-05" db="EMBL/GenBank/DDBJ databases">
        <title>Genome sequencing reveals origins of a unique bacterial endosymbiosis in the earliest lineages of terrestrial Fungi.</title>
        <authorList>
            <consortium name="DOE Joint Genome Institute"/>
            <person name="Uehling J."/>
            <person name="Gryganskyi A."/>
            <person name="Hameed K."/>
            <person name="Tschaplinski T."/>
            <person name="Misztal P."/>
            <person name="Wu S."/>
            <person name="Desiro A."/>
            <person name="Vande Pol N."/>
            <person name="Du Z.-Y."/>
            <person name="Zienkiewicz A."/>
            <person name="Zienkiewicz K."/>
            <person name="Morin E."/>
            <person name="Tisserant E."/>
            <person name="Splivallo R."/>
            <person name="Hainaut M."/>
            <person name="Henrissat B."/>
            <person name="Ohm R."/>
            <person name="Kuo A."/>
            <person name="Yan J."/>
            <person name="Lipzen A."/>
            <person name="Nolan M."/>
            <person name="Labutti K."/>
            <person name="Barry K."/>
            <person name="Goldstein A."/>
            <person name="Labbe J."/>
            <person name="Schadt C."/>
            <person name="Tuskan G."/>
            <person name="Grigoriev I."/>
            <person name="Martin F."/>
            <person name="Vilgalys R."/>
            <person name="Bonito G."/>
        </authorList>
    </citation>
    <scope>NUCLEOTIDE SEQUENCE [LARGE SCALE GENOMIC DNA]</scope>
    <source>
        <strain evidence="12 13">AG-77</strain>
    </source>
</reference>
<dbReference type="AlphaFoldDB" id="A0A197KAF4"/>
<keyword evidence="4" id="KW-0808">Transferase</keyword>
<comment type="catalytic activity">
    <reaction evidence="9">
        <text>DNA(n) + a 2'-deoxyribonucleoside 5'-triphosphate = DNA(n+1) + diphosphate</text>
        <dbReference type="Rhea" id="RHEA:22508"/>
        <dbReference type="Rhea" id="RHEA-COMP:17339"/>
        <dbReference type="Rhea" id="RHEA-COMP:17340"/>
        <dbReference type="ChEBI" id="CHEBI:33019"/>
        <dbReference type="ChEBI" id="CHEBI:61560"/>
        <dbReference type="ChEBI" id="CHEBI:173112"/>
        <dbReference type="EC" id="2.7.7.7"/>
    </reaction>
</comment>
<evidence type="ECO:0000256" key="4">
    <source>
        <dbReference type="ARBA" id="ARBA00022679"/>
    </source>
</evidence>
<dbReference type="Pfam" id="PF18018">
    <property type="entry name" value="DNA_pol_D_N"/>
    <property type="match status" value="1"/>
</dbReference>
<evidence type="ECO:0000256" key="2">
    <source>
        <dbReference type="ARBA" id="ARBA00006035"/>
    </source>
</evidence>
<dbReference type="GO" id="GO:0006273">
    <property type="term" value="P:lagging strand elongation"/>
    <property type="evidence" value="ECO:0007669"/>
    <property type="project" value="UniProtKB-ARBA"/>
</dbReference>
<dbReference type="CDD" id="cd07387">
    <property type="entry name" value="MPP_PolD2_C"/>
    <property type="match status" value="1"/>
</dbReference>
<evidence type="ECO:0000256" key="8">
    <source>
        <dbReference type="ARBA" id="ARBA00023242"/>
    </source>
</evidence>
<keyword evidence="7" id="KW-0239">DNA-directed DNA polymerase</keyword>
<protein>
    <recommendedName>
        <fullName evidence="3">DNA-directed DNA polymerase</fullName>
        <ecNumber evidence="3">2.7.7.7</ecNumber>
    </recommendedName>
</protein>
<evidence type="ECO:0000256" key="7">
    <source>
        <dbReference type="ARBA" id="ARBA00022932"/>
    </source>
</evidence>
<comment type="subcellular location">
    <subcellularLocation>
        <location evidence="1">Nucleus</location>
    </subcellularLocation>
</comment>
<dbReference type="InterPro" id="IPR041863">
    <property type="entry name" value="PolD2_C"/>
</dbReference>
<dbReference type="InterPro" id="IPR024826">
    <property type="entry name" value="DNA_pol_delta/II_ssu"/>
</dbReference>
<dbReference type="Gene3D" id="3.60.21.50">
    <property type="match status" value="1"/>
</dbReference>
<evidence type="ECO:0000256" key="9">
    <source>
        <dbReference type="ARBA" id="ARBA00049244"/>
    </source>
</evidence>
<evidence type="ECO:0000313" key="13">
    <source>
        <dbReference type="Proteomes" id="UP000078512"/>
    </source>
</evidence>
<dbReference type="FunFam" id="3.60.21.50:FF:000002">
    <property type="entry name" value="DNA polymerase delta small subunit"/>
    <property type="match status" value="1"/>
</dbReference>
<dbReference type="GO" id="GO:1902969">
    <property type="term" value="P:mitotic DNA replication"/>
    <property type="evidence" value="ECO:0007669"/>
    <property type="project" value="UniProtKB-ARBA"/>
</dbReference>
<dbReference type="GO" id="GO:0003887">
    <property type="term" value="F:DNA-directed DNA polymerase activity"/>
    <property type="evidence" value="ECO:0007669"/>
    <property type="project" value="UniProtKB-KW"/>
</dbReference>
<dbReference type="Proteomes" id="UP000078512">
    <property type="component" value="Unassembled WGS sequence"/>
</dbReference>
<name>A0A197KAF4_9FUNG</name>
<dbReference type="GO" id="GO:0043625">
    <property type="term" value="C:delta DNA polymerase complex"/>
    <property type="evidence" value="ECO:0007669"/>
    <property type="project" value="TreeGrafter"/>
</dbReference>
<dbReference type="GO" id="GO:0006281">
    <property type="term" value="P:DNA repair"/>
    <property type="evidence" value="ECO:0007669"/>
    <property type="project" value="UniProtKB-ARBA"/>
</dbReference>
<proteinExistence type="inferred from homology"/>